<organism evidence="2">
    <name type="scientific">Arundo donax</name>
    <name type="common">Giant reed</name>
    <name type="synonym">Donax arundinaceus</name>
    <dbReference type="NCBI Taxonomy" id="35708"/>
    <lineage>
        <taxon>Eukaryota</taxon>
        <taxon>Viridiplantae</taxon>
        <taxon>Streptophyta</taxon>
        <taxon>Embryophyta</taxon>
        <taxon>Tracheophyta</taxon>
        <taxon>Spermatophyta</taxon>
        <taxon>Magnoliopsida</taxon>
        <taxon>Liliopsida</taxon>
        <taxon>Poales</taxon>
        <taxon>Poaceae</taxon>
        <taxon>PACMAD clade</taxon>
        <taxon>Arundinoideae</taxon>
        <taxon>Arundineae</taxon>
        <taxon>Arundo</taxon>
    </lineage>
</organism>
<protein>
    <submittedName>
        <fullName evidence="2">Uncharacterized protein</fullName>
    </submittedName>
</protein>
<evidence type="ECO:0000256" key="1">
    <source>
        <dbReference type="SAM" id="MobiDB-lite"/>
    </source>
</evidence>
<name>A0A0A8ZP27_ARUDO</name>
<proteinExistence type="predicted"/>
<sequence length="61" mass="7185">MSIIIASLMQRRTGNRQNRHQAPGFPRDANLTYPKLLQTLNNNVKKRRMKDRKNKKHGTEL</sequence>
<accession>A0A0A8ZP27</accession>
<reference evidence="2" key="1">
    <citation type="submission" date="2014-09" db="EMBL/GenBank/DDBJ databases">
        <authorList>
            <person name="Magalhaes I.L.F."/>
            <person name="Oliveira U."/>
            <person name="Santos F.R."/>
            <person name="Vidigal T.H.D.A."/>
            <person name="Brescovit A.D."/>
            <person name="Santos A.J."/>
        </authorList>
    </citation>
    <scope>NUCLEOTIDE SEQUENCE</scope>
    <source>
        <tissue evidence="2">Shoot tissue taken approximately 20 cm above the soil surface</tissue>
    </source>
</reference>
<dbReference type="AlphaFoldDB" id="A0A0A8ZP27"/>
<evidence type="ECO:0000313" key="2">
    <source>
        <dbReference type="EMBL" id="JAD41139.1"/>
    </source>
</evidence>
<reference evidence="2" key="2">
    <citation type="journal article" date="2015" name="Data Brief">
        <title>Shoot transcriptome of the giant reed, Arundo donax.</title>
        <authorList>
            <person name="Barrero R.A."/>
            <person name="Guerrero F.D."/>
            <person name="Moolhuijzen P."/>
            <person name="Goolsby J.A."/>
            <person name="Tidwell J."/>
            <person name="Bellgard S.E."/>
            <person name="Bellgard M.I."/>
        </authorList>
    </citation>
    <scope>NUCLEOTIDE SEQUENCE</scope>
    <source>
        <tissue evidence="2">Shoot tissue taken approximately 20 cm above the soil surface</tissue>
    </source>
</reference>
<feature type="compositionally biased region" description="Basic residues" evidence="1">
    <location>
        <begin position="44"/>
        <end position="61"/>
    </location>
</feature>
<feature type="region of interest" description="Disordered" evidence="1">
    <location>
        <begin position="6"/>
        <end position="61"/>
    </location>
</feature>
<dbReference type="EMBL" id="GBRH01256756">
    <property type="protein sequence ID" value="JAD41139.1"/>
    <property type="molecule type" value="Transcribed_RNA"/>
</dbReference>